<dbReference type="GeneTree" id="ENSGT00940000166008"/>
<dbReference type="KEGG" id="kmr:108237390"/>
<proteinExistence type="predicted"/>
<name>A0A3Q3B6W0_KRYMA</name>
<evidence type="ECO:0000259" key="2">
    <source>
        <dbReference type="Pfam" id="PF08646"/>
    </source>
</evidence>
<reference evidence="3" key="2">
    <citation type="submission" date="2025-09" db="UniProtKB">
        <authorList>
            <consortium name="Ensembl"/>
        </authorList>
    </citation>
    <scope>IDENTIFICATION</scope>
</reference>
<dbReference type="GeneID" id="108237390"/>
<dbReference type="CTD" id="220042"/>
<feature type="region of interest" description="Disordered" evidence="1">
    <location>
        <begin position="646"/>
        <end position="667"/>
    </location>
</feature>
<keyword evidence="4" id="KW-1185">Reference proteome</keyword>
<organism evidence="3 4">
    <name type="scientific">Kryptolebias marmoratus</name>
    <name type="common">Mangrove killifish</name>
    <name type="synonym">Rivulus marmoratus</name>
    <dbReference type="NCBI Taxonomy" id="37003"/>
    <lineage>
        <taxon>Eukaryota</taxon>
        <taxon>Metazoa</taxon>
        <taxon>Chordata</taxon>
        <taxon>Craniata</taxon>
        <taxon>Vertebrata</taxon>
        <taxon>Euteleostomi</taxon>
        <taxon>Actinopterygii</taxon>
        <taxon>Neopterygii</taxon>
        <taxon>Teleostei</taxon>
        <taxon>Neoteleostei</taxon>
        <taxon>Acanthomorphata</taxon>
        <taxon>Ovalentaria</taxon>
        <taxon>Atherinomorphae</taxon>
        <taxon>Cyprinodontiformes</taxon>
        <taxon>Rivulidae</taxon>
        <taxon>Kryptolebias</taxon>
    </lineage>
</organism>
<feature type="compositionally biased region" description="Basic and acidic residues" evidence="1">
    <location>
        <begin position="259"/>
        <end position="269"/>
    </location>
</feature>
<reference evidence="3" key="1">
    <citation type="submission" date="2025-08" db="UniProtKB">
        <authorList>
            <consortium name="Ensembl"/>
        </authorList>
    </citation>
    <scope>IDENTIFICATION</scope>
</reference>
<feature type="region of interest" description="Disordered" evidence="1">
    <location>
        <begin position="705"/>
        <end position="728"/>
    </location>
</feature>
<feature type="compositionally biased region" description="Polar residues" evidence="1">
    <location>
        <begin position="716"/>
        <end position="728"/>
    </location>
</feature>
<protein>
    <submittedName>
        <fullName evidence="3">DNA damage induced apoptosis suppressor</fullName>
    </submittedName>
</protein>
<dbReference type="OMA" id="NQTCDWS"/>
<dbReference type="InterPro" id="IPR012340">
    <property type="entry name" value="NA-bd_OB-fold"/>
</dbReference>
<feature type="compositionally biased region" description="Basic and acidic residues" evidence="1">
    <location>
        <begin position="276"/>
        <end position="288"/>
    </location>
</feature>
<dbReference type="InterPro" id="IPR043522">
    <property type="entry name" value="DDIAS"/>
</dbReference>
<feature type="region of interest" description="Disordered" evidence="1">
    <location>
        <begin position="477"/>
        <end position="527"/>
    </location>
</feature>
<dbReference type="Proteomes" id="UP000264800">
    <property type="component" value="Unplaced"/>
</dbReference>
<feature type="region of interest" description="Disordered" evidence="1">
    <location>
        <begin position="240"/>
        <end position="296"/>
    </location>
</feature>
<dbReference type="SUPFAM" id="SSF50249">
    <property type="entry name" value="Nucleic acid-binding proteins"/>
    <property type="match status" value="1"/>
</dbReference>
<dbReference type="InterPro" id="IPR013955">
    <property type="entry name" value="Rep_factor-A_C"/>
</dbReference>
<dbReference type="PANTHER" id="PTHR35537">
    <property type="entry name" value="DNA DAMAGE-INDUCIBLE APOPTOSIS SUPPRESSOR PROTEIN DDIAS"/>
    <property type="match status" value="1"/>
</dbReference>
<feature type="compositionally biased region" description="Polar residues" evidence="1">
    <location>
        <begin position="487"/>
        <end position="524"/>
    </location>
</feature>
<dbReference type="OrthoDB" id="9948238at2759"/>
<evidence type="ECO:0000313" key="4">
    <source>
        <dbReference type="Proteomes" id="UP000264800"/>
    </source>
</evidence>
<dbReference type="GO" id="GO:1902230">
    <property type="term" value="P:negative regulation of intrinsic apoptotic signaling pathway in response to DNA damage"/>
    <property type="evidence" value="ECO:0007669"/>
    <property type="project" value="InterPro"/>
</dbReference>
<dbReference type="Gene3D" id="2.40.50.140">
    <property type="entry name" value="Nucleic acid-binding proteins"/>
    <property type="match status" value="1"/>
</dbReference>
<dbReference type="AlphaFoldDB" id="A0A3Q3B6W0"/>
<sequence length="744" mass="82547">MSARRALVDCAVLSLQDSCVFYPCCKSCFSRIDTEQLDGAARCRCSRCGSRCPRDQVDYRYRLSLRVTRDSCIFGVTVFGNSLNAFFGIHASGLQKLVENLEGPIEQSTRSRLMMKAVKDCFIGRHFLFGIKLTGTSGSWFGDPGPNGSSSRETTQFVASQMILPKAVGLGGCTVLSYYQILLQKASEYEEGSADPAAPLLLVPATSSSFSNASLCASGLLCQSQLSSLTPTPLWEQSLGVVTSSAEQEEEEEGCSTQDRGEDDSKQTEKSTTSHPELDKHKVTEERTSPLPSEKSFYSTPSFTGYPNLCLGPIVGNRLRLNTTFSPFQAVHKSYSLTQKEVSISQHTRSISSSSSAWEDLPLSESLTEFLDKCNKDCEVLSEIKYEKQTARTNLEIPKPAVGLTFACQKTTQIRTSHSSILSDISNTPAHNRPEDKNNYPHECNPEDEEAFLSFKEEEQLAEDSYNYSADLFSNSRHAESTEAESVRSTTSTSPLFSKTEQQSPSDENVMQLTPHQQKPQISRCNKRDSLNSHGTEYFDFVPPSQSTPIVKLSVVTQPRNTSHTNVTDEASEEMLMWSRRPNRCSNASVLGRKCKHKNWLQVGRDAQRHTLNHESTRTGNHEHDSRVSHATVCDFEEDEEIVAPTPVGKTQQRVASKRRQETENGSSDLGLIRRACQRNGAGYKRLFLDQTPTSSHTCEAQTVNYESETADAESQDGSTQNVLDDANQSCDWSRDLFSDSVAE</sequence>
<dbReference type="GO" id="GO:0005634">
    <property type="term" value="C:nucleus"/>
    <property type="evidence" value="ECO:0007669"/>
    <property type="project" value="TreeGrafter"/>
</dbReference>
<dbReference type="RefSeq" id="XP_017274262.1">
    <property type="nucleotide sequence ID" value="XM_017418773.3"/>
</dbReference>
<feature type="region of interest" description="Disordered" evidence="1">
    <location>
        <begin position="418"/>
        <end position="446"/>
    </location>
</feature>
<dbReference type="Ensembl" id="ENSKMAT00000025693.1">
    <property type="protein sequence ID" value="ENSKMAP00000025373.1"/>
    <property type="gene ID" value="ENSKMAG00000018805.1"/>
</dbReference>
<feature type="domain" description="Replication factor A C-terminal" evidence="2">
    <location>
        <begin position="8"/>
        <end position="115"/>
    </location>
</feature>
<evidence type="ECO:0000256" key="1">
    <source>
        <dbReference type="SAM" id="MobiDB-lite"/>
    </source>
</evidence>
<dbReference type="STRING" id="37003.ENSKMAP00000025373"/>
<dbReference type="GO" id="GO:0005737">
    <property type="term" value="C:cytoplasm"/>
    <property type="evidence" value="ECO:0007669"/>
    <property type="project" value="TreeGrafter"/>
</dbReference>
<accession>A0A3Q3B6W0</accession>
<feature type="compositionally biased region" description="Polar residues" evidence="1">
    <location>
        <begin position="418"/>
        <end position="430"/>
    </location>
</feature>
<dbReference type="PANTHER" id="PTHR35537:SF1">
    <property type="entry name" value="DNA DAMAGE-INDUCED APOPTOSIS SUPPRESSOR PROTEIN"/>
    <property type="match status" value="1"/>
</dbReference>
<dbReference type="Pfam" id="PF08646">
    <property type="entry name" value="Rep_fac-A_C"/>
    <property type="match status" value="1"/>
</dbReference>
<evidence type="ECO:0000313" key="3">
    <source>
        <dbReference type="Ensembl" id="ENSKMAP00000025373.1"/>
    </source>
</evidence>